<comment type="caution">
    <text evidence="2">The sequence shown here is derived from an EMBL/GenBank/DDBJ whole genome shotgun (WGS) entry which is preliminary data.</text>
</comment>
<evidence type="ECO:0000256" key="1">
    <source>
        <dbReference type="SAM" id="Phobius"/>
    </source>
</evidence>
<proteinExistence type="predicted"/>
<keyword evidence="1" id="KW-0812">Transmembrane</keyword>
<reference evidence="2 3" key="1">
    <citation type="submission" date="2023-03" db="EMBL/GenBank/DDBJ databases">
        <title>High-quality genome of Scylla paramamosain provides insights in environmental adaptation.</title>
        <authorList>
            <person name="Zhang L."/>
        </authorList>
    </citation>
    <scope>NUCLEOTIDE SEQUENCE [LARGE SCALE GENOMIC DNA]</scope>
    <source>
        <strain evidence="2">LZ_2023a</strain>
        <tissue evidence="2">Muscle</tissue>
    </source>
</reference>
<dbReference type="AlphaFoldDB" id="A0AAW0TNX0"/>
<keyword evidence="1" id="KW-0472">Membrane</keyword>
<keyword evidence="3" id="KW-1185">Reference proteome</keyword>
<evidence type="ECO:0000313" key="3">
    <source>
        <dbReference type="Proteomes" id="UP001487740"/>
    </source>
</evidence>
<dbReference type="EMBL" id="JARAKH010000028">
    <property type="protein sequence ID" value="KAK8388357.1"/>
    <property type="molecule type" value="Genomic_DNA"/>
</dbReference>
<dbReference type="Proteomes" id="UP001487740">
    <property type="component" value="Unassembled WGS sequence"/>
</dbReference>
<accession>A0AAW0TNX0</accession>
<protein>
    <submittedName>
        <fullName evidence="2">Uncharacterized protein</fullName>
    </submittedName>
</protein>
<name>A0AAW0TNX0_SCYPA</name>
<sequence>MRRDGALRRHHPDAGDCKLLMVSGSPLCSLLRVPRGGLGSCVGCGRGPPSQGALISLERLIDMVSNDWWRRALLRQPAGHRLGGWRTARQHLPSAGGGLLCMTRHTMSLARRVLRQGPWPPSRPPRAAWLEDDTDVDIEWHSMVSDRQSRQPGSLGASTPVGGRLTACWTLGRAGCCGPVGAGRRLAASLAQSYRVKHLLFRSAAIDILIVASLSIQFGLFLQHPAHYTFPLRRY</sequence>
<feature type="transmembrane region" description="Helical" evidence="1">
    <location>
        <begin position="199"/>
        <end position="222"/>
    </location>
</feature>
<keyword evidence="1" id="KW-1133">Transmembrane helix</keyword>
<gene>
    <name evidence="2" type="ORF">O3P69_020386</name>
</gene>
<evidence type="ECO:0000313" key="2">
    <source>
        <dbReference type="EMBL" id="KAK8388357.1"/>
    </source>
</evidence>
<organism evidence="2 3">
    <name type="scientific">Scylla paramamosain</name>
    <name type="common">Mud crab</name>
    <dbReference type="NCBI Taxonomy" id="85552"/>
    <lineage>
        <taxon>Eukaryota</taxon>
        <taxon>Metazoa</taxon>
        <taxon>Ecdysozoa</taxon>
        <taxon>Arthropoda</taxon>
        <taxon>Crustacea</taxon>
        <taxon>Multicrustacea</taxon>
        <taxon>Malacostraca</taxon>
        <taxon>Eumalacostraca</taxon>
        <taxon>Eucarida</taxon>
        <taxon>Decapoda</taxon>
        <taxon>Pleocyemata</taxon>
        <taxon>Brachyura</taxon>
        <taxon>Eubrachyura</taxon>
        <taxon>Portunoidea</taxon>
        <taxon>Portunidae</taxon>
        <taxon>Portuninae</taxon>
        <taxon>Scylla</taxon>
    </lineage>
</organism>